<dbReference type="Proteomes" id="UP000076586">
    <property type="component" value="Unassembled WGS sequence"/>
</dbReference>
<dbReference type="Gene3D" id="3.40.980.10">
    <property type="entry name" value="MoaB/Mog-like domain"/>
    <property type="match status" value="1"/>
</dbReference>
<dbReference type="Gene3D" id="3.90.950.20">
    <property type="entry name" value="CinA-like"/>
    <property type="match status" value="1"/>
</dbReference>
<dbReference type="InterPro" id="IPR001453">
    <property type="entry name" value="MoaB/Mog_dom"/>
</dbReference>
<dbReference type="SUPFAM" id="SSF53218">
    <property type="entry name" value="Molybdenum cofactor biosynthesis proteins"/>
    <property type="match status" value="1"/>
</dbReference>
<organism evidence="3 4">
    <name type="scientific">Paludibacter jiangxiensis</name>
    <dbReference type="NCBI Taxonomy" id="681398"/>
    <lineage>
        <taxon>Bacteria</taxon>
        <taxon>Pseudomonadati</taxon>
        <taxon>Bacteroidota</taxon>
        <taxon>Bacteroidia</taxon>
        <taxon>Bacteroidales</taxon>
        <taxon>Paludibacteraceae</taxon>
        <taxon>Paludibacter</taxon>
    </lineage>
</organism>
<dbReference type="STRING" id="681398.PJIAN_4157"/>
<reference evidence="4" key="2">
    <citation type="journal article" date="2017" name="Genome Announc.">
        <title>Draft genome sequence of Paludibacter jiangxiensis NM7(T), a propionate-producing fermentative bacterium.</title>
        <authorList>
            <person name="Qiu Y.-L."/>
            <person name="Tourlousse D.M."/>
            <person name="Matsuura N."/>
            <person name="Ohashi A."/>
            <person name="Sekiguchi Y."/>
        </authorList>
    </citation>
    <scope>NUCLEOTIDE SEQUENCE [LARGE SCALE GENOMIC DNA]</scope>
    <source>
        <strain evidence="4">NM7</strain>
    </source>
</reference>
<dbReference type="NCBIfam" id="TIGR00199">
    <property type="entry name" value="PncC_domain"/>
    <property type="match status" value="1"/>
</dbReference>
<dbReference type="InterPro" id="IPR050101">
    <property type="entry name" value="CinA"/>
</dbReference>
<dbReference type="SMART" id="SM00852">
    <property type="entry name" value="MoCF_biosynth"/>
    <property type="match status" value="1"/>
</dbReference>
<dbReference type="PANTHER" id="PTHR13939">
    <property type="entry name" value="NICOTINAMIDE-NUCLEOTIDE AMIDOHYDROLASE PNCC"/>
    <property type="match status" value="1"/>
</dbReference>
<dbReference type="InterPro" id="IPR008136">
    <property type="entry name" value="CinA_C"/>
</dbReference>
<dbReference type="InterPro" id="IPR036425">
    <property type="entry name" value="MoaB/Mog-like_dom_sf"/>
</dbReference>
<evidence type="ECO:0000313" key="4">
    <source>
        <dbReference type="Proteomes" id="UP000076586"/>
    </source>
</evidence>
<dbReference type="RefSeq" id="WP_068705004.1">
    <property type="nucleotide sequence ID" value="NZ_BDCR01000004.1"/>
</dbReference>
<comment type="similarity">
    <text evidence="1">Belongs to the CinA family.</text>
</comment>
<dbReference type="HAMAP" id="MF_00226_B">
    <property type="entry name" value="CinA_B"/>
    <property type="match status" value="1"/>
</dbReference>
<evidence type="ECO:0000259" key="2">
    <source>
        <dbReference type="SMART" id="SM00852"/>
    </source>
</evidence>
<dbReference type="AlphaFoldDB" id="A0A171AEU5"/>
<evidence type="ECO:0000313" key="3">
    <source>
        <dbReference type="EMBL" id="GAT63618.1"/>
    </source>
</evidence>
<protein>
    <recommendedName>
        <fullName evidence="1">CinA-like protein</fullName>
    </recommendedName>
</protein>
<dbReference type="PANTHER" id="PTHR13939:SF0">
    <property type="entry name" value="NMN AMIDOHYDROLASE-LIKE PROTEIN YFAY"/>
    <property type="match status" value="1"/>
</dbReference>
<dbReference type="Pfam" id="PF00994">
    <property type="entry name" value="MoCF_biosynth"/>
    <property type="match status" value="1"/>
</dbReference>
<dbReference type="InterPro" id="IPR041424">
    <property type="entry name" value="CinA_KH"/>
</dbReference>
<dbReference type="NCBIfam" id="TIGR00177">
    <property type="entry name" value="molyb_syn"/>
    <property type="match status" value="1"/>
</dbReference>
<dbReference type="Pfam" id="PF18146">
    <property type="entry name" value="CinA_KH"/>
    <property type="match status" value="1"/>
</dbReference>
<reference evidence="4" key="1">
    <citation type="submission" date="2016-04" db="EMBL/GenBank/DDBJ databases">
        <title>Draft genome sequence of Paludibacter jiangxiensis strain NM7.</title>
        <authorList>
            <person name="Qiu Y."/>
            <person name="Matsuura N."/>
            <person name="Ohashi A."/>
            <person name="Tourlousse M.D."/>
            <person name="Sekiguchi Y."/>
        </authorList>
    </citation>
    <scope>NUCLEOTIDE SEQUENCE [LARGE SCALE GENOMIC DNA]</scope>
    <source>
        <strain evidence="4">NM7</strain>
    </source>
</reference>
<keyword evidence="4" id="KW-1185">Reference proteome</keyword>
<dbReference type="NCBIfam" id="TIGR00200">
    <property type="entry name" value="cinA_nterm"/>
    <property type="match status" value="1"/>
</dbReference>
<dbReference type="EMBL" id="BDCR01000004">
    <property type="protein sequence ID" value="GAT63618.1"/>
    <property type="molecule type" value="Genomic_DNA"/>
</dbReference>
<dbReference type="InterPro" id="IPR036653">
    <property type="entry name" value="CinA-like_C"/>
</dbReference>
<proteinExistence type="inferred from homology"/>
<gene>
    <name evidence="3" type="ORF">PJIAN_4157</name>
</gene>
<dbReference type="SUPFAM" id="SSF142433">
    <property type="entry name" value="CinA-like"/>
    <property type="match status" value="1"/>
</dbReference>
<sequence length="412" mass="44921">MNVEIITIGDELLLGQVVDTNSAWMGAELAKEGFRVRGITSIGDEAADIKEAIGRLLGKADIILVTGGLGPTKDDITLQTLCEFFETKMVFSERIYKDIEAFLAGRPGAMNELNRMQAMVPKKATVISNSVGTAPITWFERDGKILVSMPGVPVEMKTVMSNEIIPRLKKYFKVPSIQHRHIIVGGYSESALAIKLEEWESNLPDFIKLAYLPQIGLMRLRLTASMNDQHELSRVLDAQVEKVKPILGDAILALDDITPEVVVGNLLLQRKMTMATAESCTGGNIAHLITSVSGSSEYYKGSVVAYANDIKHNILGVSESDLNTYGAVSQQVVEQMARGVQSRFNTDVAVATSGVAGPTGGTPEKPVGMVWIAVAVRDKVVSECFQFGKLRDRNITRATIEALVLLKKEIEK</sequence>
<dbReference type="InterPro" id="IPR008135">
    <property type="entry name" value="Competence-induced_CinA"/>
</dbReference>
<comment type="caution">
    <text evidence="3">The sequence shown here is derived from an EMBL/GenBank/DDBJ whole genome shotgun (WGS) entry which is preliminary data.</text>
</comment>
<dbReference type="OrthoDB" id="9801454at2"/>
<dbReference type="PIRSF" id="PIRSF006728">
    <property type="entry name" value="CinA"/>
    <property type="match status" value="1"/>
</dbReference>
<evidence type="ECO:0000256" key="1">
    <source>
        <dbReference type="HAMAP-Rule" id="MF_00226"/>
    </source>
</evidence>
<dbReference type="CDD" id="cd00885">
    <property type="entry name" value="cinA"/>
    <property type="match status" value="1"/>
</dbReference>
<dbReference type="Pfam" id="PF02464">
    <property type="entry name" value="CinA"/>
    <property type="match status" value="1"/>
</dbReference>
<name>A0A171AEU5_9BACT</name>
<feature type="domain" description="MoaB/Mog" evidence="2">
    <location>
        <begin position="4"/>
        <end position="171"/>
    </location>
</feature>
<accession>A0A171AEU5</accession>